<name>A0A9D4DMU7_DREPO</name>
<accession>A0A9D4DMU7</accession>
<evidence type="ECO:0000313" key="1">
    <source>
        <dbReference type="EMBL" id="KAH3751978.1"/>
    </source>
</evidence>
<dbReference type="Proteomes" id="UP000828390">
    <property type="component" value="Unassembled WGS sequence"/>
</dbReference>
<protein>
    <submittedName>
        <fullName evidence="1">Uncharacterized protein</fullName>
    </submittedName>
</protein>
<keyword evidence="2" id="KW-1185">Reference proteome</keyword>
<gene>
    <name evidence="1" type="ORF">DPMN_186586</name>
</gene>
<organism evidence="1 2">
    <name type="scientific">Dreissena polymorpha</name>
    <name type="common">Zebra mussel</name>
    <name type="synonym">Mytilus polymorpha</name>
    <dbReference type="NCBI Taxonomy" id="45954"/>
    <lineage>
        <taxon>Eukaryota</taxon>
        <taxon>Metazoa</taxon>
        <taxon>Spiralia</taxon>
        <taxon>Lophotrochozoa</taxon>
        <taxon>Mollusca</taxon>
        <taxon>Bivalvia</taxon>
        <taxon>Autobranchia</taxon>
        <taxon>Heteroconchia</taxon>
        <taxon>Euheterodonta</taxon>
        <taxon>Imparidentia</taxon>
        <taxon>Neoheterodontei</taxon>
        <taxon>Myida</taxon>
        <taxon>Dreissenoidea</taxon>
        <taxon>Dreissenidae</taxon>
        <taxon>Dreissena</taxon>
    </lineage>
</organism>
<reference evidence="1" key="2">
    <citation type="submission" date="2020-11" db="EMBL/GenBank/DDBJ databases">
        <authorList>
            <person name="McCartney M.A."/>
            <person name="Auch B."/>
            <person name="Kono T."/>
            <person name="Mallez S."/>
            <person name="Becker A."/>
            <person name="Gohl D.M."/>
            <person name="Silverstein K.A.T."/>
            <person name="Koren S."/>
            <person name="Bechman K.B."/>
            <person name="Herman A."/>
            <person name="Abrahante J.E."/>
            <person name="Garbe J."/>
        </authorList>
    </citation>
    <scope>NUCLEOTIDE SEQUENCE</scope>
    <source>
        <strain evidence="1">Duluth1</strain>
        <tissue evidence="1">Whole animal</tissue>
    </source>
</reference>
<proteinExistence type="predicted"/>
<dbReference type="AlphaFoldDB" id="A0A9D4DMU7"/>
<dbReference type="EMBL" id="JAIWYP010000010">
    <property type="protein sequence ID" value="KAH3751978.1"/>
    <property type="molecule type" value="Genomic_DNA"/>
</dbReference>
<comment type="caution">
    <text evidence="1">The sequence shown here is derived from an EMBL/GenBank/DDBJ whole genome shotgun (WGS) entry which is preliminary data.</text>
</comment>
<sequence length="93" mass="10566">MALNRSFKSPIDNATCIQHFNHGSYGSRPVIPTPIDTSITPVMALDRSFKIPIDNEKCKQHFNHGSNGSRPLIQNSHRQCKVYTTLQSRQSWL</sequence>
<reference evidence="1" key="1">
    <citation type="journal article" date="2019" name="bioRxiv">
        <title>The Genome of the Zebra Mussel, Dreissena polymorpha: A Resource for Invasive Species Research.</title>
        <authorList>
            <person name="McCartney M.A."/>
            <person name="Auch B."/>
            <person name="Kono T."/>
            <person name="Mallez S."/>
            <person name="Zhang Y."/>
            <person name="Obille A."/>
            <person name="Becker A."/>
            <person name="Abrahante J.E."/>
            <person name="Garbe J."/>
            <person name="Badalamenti J.P."/>
            <person name="Herman A."/>
            <person name="Mangelson H."/>
            <person name="Liachko I."/>
            <person name="Sullivan S."/>
            <person name="Sone E.D."/>
            <person name="Koren S."/>
            <person name="Silverstein K.A.T."/>
            <person name="Beckman K.B."/>
            <person name="Gohl D.M."/>
        </authorList>
    </citation>
    <scope>NUCLEOTIDE SEQUENCE</scope>
    <source>
        <strain evidence="1">Duluth1</strain>
        <tissue evidence="1">Whole animal</tissue>
    </source>
</reference>
<evidence type="ECO:0000313" key="2">
    <source>
        <dbReference type="Proteomes" id="UP000828390"/>
    </source>
</evidence>